<keyword evidence="7" id="KW-1185">Reference proteome</keyword>
<feature type="DNA-binding region" description="H-T-H motif" evidence="4">
    <location>
        <begin position="31"/>
        <end position="50"/>
    </location>
</feature>
<dbReference type="RefSeq" id="WP_023851689.1">
    <property type="nucleotide sequence ID" value="NZ_CP047166.1"/>
</dbReference>
<dbReference type="SUPFAM" id="SSF48498">
    <property type="entry name" value="Tetracyclin repressor-like, C-terminal domain"/>
    <property type="match status" value="1"/>
</dbReference>
<dbReference type="Pfam" id="PF00440">
    <property type="entry name" value="TetR_N"/>
    <property type="match status" value="1"/>
</dbReference>
<evidence type="ECO:0000256" key="1">
    <source>
        <dbReference type="ARBA" id="ARBA00023015"/>
    </source>
</evidence>
<reference evidence="6 7" key="1">
    <citation type="submission" date="2019-12" db="EMBL/GenBank/DDBJ databases">
        <title>Complete Genome Sequence of a Quorum-Sensing Bacterium,Rhodobacteraceae bacterium C31, Isolated from a marine microalgae symbiotic bacteria.</title>
        <authorList>
            <person name="Zhang Y."/>
        </authorList>
    </citation>
    <scope>NUCLEOTIDE SEQUENCE [LARGE SCALE GENOMIC DNA]</scope>
    <source>
        <strain evidence="6 7">C31</strain>
    </source>
</reference>
<evidence type="ECO:0000313" key="6">
    <source>
        <dbReference type="EMBL" id="QRF67207.1"/>
    </source>
</evidence>
<evidence type="ECO:0000256" key="4">
    <source>
        <dbReference type="PROSITE-ProRule" id="PRU00335"/>
    </source>
</evidence>
<evidence type="ECO:0000256" key="2">
    <source>
        <dbReference type="ARBA" id="ARBA00023125"/>
    </source>
</evidence>
<gene>
    <name evidence="6" type="ORF">GQA70_13350</name>
</gene>
<sequence>MDGAPDSGDRRPAICAAAFTVFAQYGFRRTSMEDIARAAGMSRPALYQHFRNKEDLARHLVLLFFERAETDVRAALATQGPVDLVLTRAFAAKMGPLLDQMLSSPHGEELVEMSSTLSADIVAEGVARIEAVFADWLRAGAKAGWVALDGPPEAMAATILAALDGLKKRPLAEIPDHQARLARMMGRALTPSGTRGGP</sequence>
<feature type="domain" description="HTH tetR-type" evidence="5">
    <location>
        <begin position="8"/>
        <end position="68"/>
    </location>
</feature>
<protein>
    <submittedName>
        <fullName evidence="6">TetR family transcriptional regulator</fullName>
    </submittedName>
</protein>
<dbReference type="Proteomes" id="UP000596387">
    <property type="component" value="Chromosome"/>
</dbReference>
<evidence type="ECO:0000259" key="5">
    <source>
        <dbReference type="PROSITE" id="PS50977"/>
    </source>
</evidence>
<dbReference type="Gene3D" id="1.10.357.10">
    <property type="entry name" value="Tetracycline Repressor, domain 2"/>
    <property type="match status" value="1"/>
</dbReference>
<name>A0ABX7FBL0_9RHOB</name>
<dbReference type="InterPro" id="IPR009057">
    <property type="entry name" value="Homeodomain-like_sf"/>
</dbReference>
<dbReference type="PANTHER" id="PTHR30055:SF234">
    <property type="entry name" value="HTH-TYPE TRANSCRIPTIONAL REGULATOR BETI"/>
    <property type="match status" value="1"/>
</dbReference>
<keyword evidence="2 4" id="KW-0238">DNA-binding</keyword>
<dbReference type="EMBL" id="CP047166">
    <property type="protein sequence ID" value="QRF67207.1"/>
    <property type="molecule type" value="Genomic_DNA"/>
</dbReference>
<proteinExistence type="predicted"/>
<evidence type="ECO:0000313" key="7">
    <source>
        <dbReference type="Proteomes" id="UP000596387"/>
    </source>
</evidence>
<dbReference type="PANTHER" id="PTHR30055">
    <property type="entry name" value="HTH-TYPE TRANSCRIPTIONAL REGULATOR RUTR"/>
    <property type="match status" value="1"/>
</dbReference>
<dbReference type="InterPro" id="IPR001647">
    <property type="entry name" value="HTH_TetR"/>
</dbReference>
<organism evidence="6 7">
    <name type="scientific">Ponticoccus alexandrii</name>
    <dbReference type="NCBI Taxonomy" id="1943633"/>
    <lineage>
        <taxon>Bacteria</taxon>
        <taxon>Pseudomonadati</taxon>
        <taxon>Pseudomonadota</taxon>
        <taxon>Alphaproteobacteria</taxon>
        <taxon>Rhodobacterales</taxon>
        <taxon>Roseobacteraceae</taxon>
        <taxon>Ponticoccus</taxon>
    </lineage>
</organism>
<dbReference type="PRINTS" id="PR00455">
    <property type="entry name" value="HTHTETR"/>
</dbReference>
<dbReference type="InterPro" id="IPR050109">
    <property type="entry name" value="HTH-type_TetR-like_transc_reg"/>
</dbReference>
<evidence type="ECO:0000256" key="3">
    <source>
        <dbReference type="ARBA" id="ARBA00023163"/>
    </source>
</evidence>
<accession>A0ABX7FBL0</accession>
<keyword evidence="3" id="KW-0804">Transcription</keyword>
<keyword evidence="1" id="KW-0805">Transcription regulation</keyword>
<dbReference type="PROSITE" id="PS50977">
    <property type="entry name" value="HTH_TETR_2"/>
    <property type="match status" value="1"/>
</dbReference>
<dbReference type="InterPro" id="IPR036271">
    <property type="entry name" value="Tet_transcr_reg_TetR-rel_C_sf"/>
</dbReference>
<dbReference type="SUPFAM" id="SSF46689">
    <property type="entry name" value="Homeodomain-like"/>
    <property type="match status" value="1"/>
</dbReference>